<dbReference type="EMBL" id="EU197055">
    <property type="protein sequence ID" value="ABY63205.1"/>
    <property type="molecule type" value="Genomic_DNA"/>
</dbReference>
<dbReference type="KEGG" id="vg:6372706"/>
<dbReference type="Proteomes" id="UP000002421">
    <property type="component" value="Segment"/>
</dbReference>
<evidence type="ECO:0000313" key="1">
    <source>
        <dbReference type="EMBL" id="ABY63205.1"/>
    </source>
</evidence>
<evidence type="ECO:0000313" key="2">
    <source>
        <dbReference type="Proteomes" id="UP000002421"/>
    </source>
</evidence>
<keyword evidence="2" id="KW-1185">Reference proteome</keyword>
<dbReference type="OrthoDB" id="40162at10239"/>
<protein>
    <submittedName>
        <fullName evidence="1">Uncharacterized protein</fullName>
    </submittedName>
</protein>
<reference evidence="1 2" key="1">
    <citation type="journal article" date="2008" name="Virology">
        <title>Characterization of Pseudomonas chlororaphis myovirus 201varphi2-1 via genomic sequencing, mass spectrometry, and electron microscopy.</title>
        <authorList>
            <person name="Thomas J.A."/>
            <person name="Rolando M.R."/>
            <person name="Carroll C.A."/>
            <person name="Shen P.S."/>
            <person name="Belnap D.M."/>
            <person name="Weintraub S.T."/>
            <person name="Serwer P."/>
            <person name="Hardies S.C."/>
        </authorList>
    </citation>
    <scope>NUCLEOTIDE SEQUENCE</scope>
</reference>
<name>B3FJP0_BP201</name>
<gene>
    <name evidence="1" type="ORF">201phi2-1p380</name>
</gene>
<accession>B3FJP0</accession>
<proteinExistence type="predicted"/>
<dbReference type="RefSeq" id="YP_001957101.1">
    <property type="nucleotide sequence ID" value="NC_010821.1"/>
</dbReference>
<organismHost>
    <name type="scientific">Pseudomonas chlororaphis</name>
    <dbReference type="NCBI Taxonomy" id="587753"/>
</organismHost>
<sequence>MAEPTSVKNVYAAQDRPTHGQRVIYYFEPFEQWYVGVYDADKDSVFGKSGFTSWLPEVTKWMDGVN</sequence>
<organism evidence="1 2">
    <name type="scientific">Pseudomonas phage 201phi2-1</name>
    <name type="common">Pseudomonas chlororaphis phage 201phi2-1</name>
    <dbReference type="NCBI Taxonomy" id="198110"/>
    <lineage>
        <taxon>Viruses</taxon>
        <taxon>Duplodnaviria</taxon>
        <taxon>Heunggongvirae</taxon>
        <taxon>Uroviricota</taxon>
        <taxon>Caudoviricetes</taxon>
        <taxon>Chimalliviridae</taxon>
        <taxon>Serwervirus</taxon>
        <taxon>Serwervirus 201phi21</taxon>
    </lineage>
</organism>